<dbReference type="EMBL" id="JAFIQS010000010">
    <property type="protein sequence ID" value="KAG5165083.1"/>
    <property type="molecule type" value="Genomic_DNA"/>
</dbReference>
<evidence type="ECO:0000313" key="2">
    <source>
        <dbReference type="EMBL" id="KAG5165083.1"/>
    </source>
</evidence>
<gene>
    <name evidence="2" type="ORF">JR316_009778</name>
</gene>
<organism evidence="2">
    <name type="scientific">Psilocybe cubensis</name>
    <name type="common">Psychedelic mushroom</name>
    <name type="synonym">Stropharia cubensis</name>
    <dbReference type="NCBI Taxonomy" id="181762"/>
    <lineage>
        <taxon>Eukaryota</taxon>
        <taxon>Fungi</taxon>
        <taxon>Dikarya</taxon>
        <taxon>Basidiomycota</taxon>
        <taxon>Agaricomycotina</taxon>
        <taxon>Agaricomycetes</taxon>
        <taxon>Agaricomycetidae</taxon>
        <taxon>Agaricales</taxon>
        <taxon>Agaricineae</taxon>
        <taxon>Strophariaceae</taxon>
        <taxon>Psilocybe</taxon>
    </lineage>
</organism>
<comment type="caution">
    <text evidence="2">The sequence shown here is derived from an EMBL/GenBank/DDBJ whole genome shotgun (WGS) entry which is preliminary data.</text>
</comment>
<reference evidence="2" key="1">
    <citation type="submission" date="2021-02" db="EMBL/GenBank/DDBJ databases">
        <title>Psilocybe cubensis genome.</title>
        <authorList>
            <person name="Mckernan K.J."/>
            <person name="Crawford S."/>
            <person name="Trippe A."/>
            <person name="Kane L.T."/>
            <person name="Mclaughlin S."/>
        </authorList>
    </citation>
    <scope>NUCLEOTIDE SEQUENCE [LARGE SCALE GENOMIC DNA]</scope>
    <source>
        <strain evidence="2">MGC-MH-2018</strain>
    </source>
</reference>
<name>A0A8H7XQQ6_PSICU</name>
<dbReference type="OrthoDB" id="288942at2759"/>
<feature type="coiled-coil region" evidence="1">
    <location>
        <begin position="209"/>
        <end position="236"/>
    </location>
</feature>
<evidence type="ECO:0000256" key="1">
    <source>
        <dbReference type="SAM" id="Coils"/>
    </source>
</evidence>
<sequence length="306" mass="35846">MARSKSAPDNPSPPVIHSLIATLTNSVDSQSVCRIFSIPYNIRLEIYRLALRQYDDETRLYPEHAFRSRPPPSRYRQRICTDLLITCKRVYMEAHDIALAVNPHTFWDASGDVLNERGYPDTKKYLRDDLSWCFHKYTVEQRAAITDVRLFVSKDWLNSPQFQMFCQLKDIAPKRLRITIRPTEWDPQINGMINLDHAWMDNFKYVGRLKNLQLEMQTVEANSDQLETTVQDLLKKSILLAGSRSLGEVSVTRDRYMGHGIFEPGWEWINAVYYSQEENRWKAAEPGSRSPYQIQYVSTTVEWRMQ</sequence>
<keyword evidence="1" id="KW-0175">Coiled coil</keyword>
<dbReference type="AlphaFoldDB" id="A0A8H7XQQ6"/>
<accession>A0A8H7XQQ6</accession>
<protein>
    <submittedName>
        <fullName evidence="2">Uncharacterized protein</fullName>
    </submittedName>
</protein>
<proteinExistence type="predicted"/>